<keyword evidence="7" id="KW-0804">Transcription</keyword>
<dbReference type="PROSITE" id="PS50016">
    <property type="entry name" value="ZF_PHD_2"/>
    <property type="match status" value="2"/>
</dbReference>
<keyword evidence="8" id="KW-0539">Nucleus</keyword>
<comment type="subcellular location">
    <subcellularLocation>
        <location evidence="1">Nucleus</location>
    </subcellularLocation>
</comment>
<feature type="region of interest" description="Disordered" evidence="10">
    <location>
        <begin position="1"/>
        <end position="94"/>
    </location>
</feature>
<feature type="compositionally biased region" description="Low complexity" evidence="10">
    <location>
        <begin position="271"/>
        <end position="285"/>
    </location>
</feature>
<feature type="compositionally biased region" description="Acidic residues" evidence="10">
    <location>
        <begin position="70"/>
        <end position="88"/>
    </location>
</feature>
<dbReference type="Pfam" id="PF00628">
    <property type="entry name" value="PHD"/>
    <property type="match status" value="1"/>
</dbReference>
<accession>A0A1Y2C9K9</accession>
<dbReference type="OrthoDB" id="787137at2759"/>
<feature type="compositionally biased region" description="Polar residues" evidence="10">
    <location>
        <begin position="289"/>
        <end position="314"/>
    </location>
</feature>
<dbReference type="InterPro" id="IPR013933">
    <property type="entry name" value="CRC_Rsc7/Swp82"/>
</dbReference>
<evidence type="ECO:0000313" key="13">
    <source>
        <dbReference type="EMBL" id="ORY43709.1"/>
    </source>
</evidence>
<evidence type="ECO:0000256" key="3">
    <source>
        <dbReference type="ARBA" id="ARBA00022737"/>
    </source>
</evidence>
<comment type="caution">
    <text evidence="13">The sequence shown here is derived from an EMBL/GenBank/DDBJ whole genome shotgun (WGS) entry which is preliminary data.</text>
</comment>
<dbReference type="AlphaFoldDB" id="A0A1Y2C9K9"/>
<organism evidence="13 14">
    <name type="scientific">Rhizoclosmatium globosum</name>
    <dbReference type="NCBI Taxonomy" id="329046"/>
    <lineage>
        <taxon>Eukaryota</taxon>
        <taxon>Fungi</taxon>
        <taxon>Fungi incertae sedis</taxon>
        <taxon>Chytridiomycota</taxon>
        <taxon>Chytridiomycota incertae sedis</taxon>
        <taxon>Chytridiomycetes</taxon>
        <taxon>Chytridiales</taxon>
        <taxon>Chytriomycetaceae</taxon>
        <taxon>Rhizoclosmatium</taxon>
    </lineage>
</organism>
<evidence type="ECO:0000256" key="6">
    <source>
        <dbReference type="ARBA" id="ARBA00023015"/>
    </source>
</evidence>
<feature type="compositionally biased region" description="Pro residues" evidence="10">
    <location>
        <begin position="496"/>
        <end position="520"/>
    </location>
</feature>
<evidence type="ECO:0000313" key="14">
    <source>
        <dbReference type="Proteomes" id="UP000193642"/>
    </source>
</evidence>
<evidence type="ECO:0000256" key="4">
    <source>
        <dbReference type="ARBA" id="ARBA00022771"/>
    </source>
</evidence>
<dbReference type="Proteomes" id="UP000193642">
    <property type="component" value="Unassembled WGS sequence"/>
</dbReference>
<dbReference type="GO" id="GO:0005634">
    <property type="term" value="C:nucleus"/>
    <property type="evidence" value="ECO:0007669"/>
    <property type="project" value="UniProtKB-SubCell"/>
</dbReference>
<dbReference type="PANTHER" id="PTHR45888">
    <property type="entry name" value="HL01030P-RELATED"/>
    <property type="match status" value="1"/>
</dbReference>
<evidence type="ECO:0000256" key="10">
    <source>
        <dbReference type="SAM" id="MobiDB-lite"/>
    </source>
</evidence>
<feature type="compositionally biased region" description="Low complexity" evidence="10">
    <location>
        <begin position="477"/>
        <end position="495"/>
    </location>
</feature>
<keyword evidence="5" id="KW-0862">Zinc</keyword>
<feature type="domain" description="PHD-type" evidence="11">
    <location>
        <begin position="837"/>
        <end position="897"/>
    </location>
</feature>
<reference evidence="13 14" key="1">
    <citation type="submission" date="2016-07" db="EMBL/GenBank/DDBJ databases">
        <title>Pervasive Adenine N6-methylation of Active Genes in Fungi.</title>
        <authorList>
            <consortium name="DOE Joint Genome Institute"/>
            <person name="Mondo S.J."/>
            <person name="Dannebaum R.O."/>
            <person name="Kuo R.C."/>
            <person name="Labutti K."/>
            <person name="Haridas S."/>
            <person name="Kuo A."/>
            <person name="Salamov A."/>
            <person name="Ahrendt S.R."/>
            <person name="Lipzen A."/>
            <person name="Sullivan W."/>
            <person name="Andreopoulos W.B."/>
            <person name="Clum A."/>
            <person name="Lindquist E."/>
            <person name="Daum C."/>
            <person name="Ramamoorthy G.K."/>
            <person name="Gryganskyi A."/>
            <person name="Culley D."/>
            <person name="Magnuson J.K."/>
            <person name="James T.Y."/>
            <person name="O'Malley M.A."/>
            <person name="Stajich J.E."/>
            <person name="Spatafora J.W."/>
            <person name="Visel A."/>
            <person name="Grigoriev I.V."/>
        </authorList>
    </citation>
    <scope>NUCLEOTIDE SEQUENCE [LARGE SCALE GENOMIC DNA]</scope>
    <source>
        <strain evidence="13 14">JEL800</strain>
    </source>
</reference>
<dbReference type="InterPro" id="IPR001965">
    <property type="entry name" value="Znf_PHD"/>
</dbReference>
<feature type="compositionally biased region" description="Low complexity" evidence="10">
    <location>
        <begin position="521"/>
        <end position="533"/>
    </location>
</feature>
<keyword evidence="2" id="KW-0479">Metal-binding</keyword>
<feature type="domain" description="PHD-type" evidence="11">
    <location>
        <begin position="738"/>
        <end position="789"/>
    </location>
</feature>
<evidence type="ECO:0000259" key="11">
    <source>
        <dbReference type="PROSITE" id="PS50016"/>
    </source>
</evidence>
<name>A0A1Y2C9K9_9FUNG</name>
<evidence type="ECO:0008006" key="15">
    <source>
        <dbReference type="Google" id="ProtNLM"/>
    </source>
</evidence>
<gene>
    <name evidence="13" type="ORF">BCR33DRAFT_850920</name>
</gene>
<feature type="region of interest" description="Disordered" evidence="10">
    <location>
        <begin position="217"/>
        <end position="246"/>
    </location>
</feature>
<feature type="domain" description="RING-type" evidence="12">
    <location>
        <begin position="741"/>
        <end position="787"/>
    </location>
</feature>
<dbReference type="EMBL" id="MCGO01000024">
    <property type="protein sequence ID" value="ORY43709.1"/>
    <property type="molecule type" value="Genomic_DNA"/>
</dbReference>
<dbReference type="InterPro" id="IPR019787">
    <property type="entry name" value="Znf_PHD-finger"/>
</dbReference>
<evidence type="ECO:0000256" key="1">
    <source>
        <dbReference type="ARBA" id="ARBA00004123"/>
    </source>
</evidence>
<dbReference type="Pfam" id="PF08624">
    <property type="entry name" value="CRC_subunit"/>
    <property type="match status" value="1"/>
</dbReference>
<keyword evidence="3" id="KW-0677">Repeat</keyword>
<feature type="region of interest" description="Disordered" evidence="10">
    <location>
        <begin position="477"/>
        <end position="544"/>
    </location>
</feature>
<evidence type="ECO:0000256" key="9">
    <source>
        <dbReference type="PROSITE-ProRule" id="PRU00175"/>
    </source>
</evidence>
<dbReference type="InterPro" id="IPR013083">
    <property type="entry name" value="Znf_RING/FYVE/PHD"/>
</dbReference>
<dbReference type="Gene3D" id="3.30.40.10">
    <property type="entry name" value="Zinc/RING finger domain, C3HC4 (zinc finger)"/>
    <property type="match status" value="2"/>
</dbReference>
<protein>
    <recommendedName>
        <fullName evidence="15">PHD-type domain-containing protein</fullName>
    </recommendedName>
</protein>
<dbReference type="STRING" id="329046.A0A1Y2C9K9"/>
<feature type="compositionally biased region" description="Basic and acidic residues" evidence="10">
    <location>
        <begin position="228"/>
        <end position="239"/>
    </location>
</feature>
<evidence type="ECO:0000256" key="7">
    <source>
        <dbReference type="ARBA" id="ARBA00023163"/>
    </source>
</evidence>
<dbReference type="InterPro" id="IPR001841">
    <property type="entry name" value="Znf_RING"/>
</dbReference>
<feature type="region of interest" description="Disordered" evidence="10">
    <location>
        <begin position="271"/>
        <end position="315"/>
    </location>
</feature>
<evidence type="ECO:0000259" key="12">
    <source>
        <dbReference type="PROSITE" id="PS50089"/>
    </source>
</evidence>
<keyword evidence="4 9" id="KW-0863">Zinc-finger</keyword>
<evidence type="ECO:0000256" key="5">
    <source>
        <dbReference type="ARBA" id="ARBA00022833"/>
    </source>
</evidence>
<evidence type="ECO:0000256" key="8">
    <source>
        <dbReference type="ARBA" id="ARBA00023242"/>
    </source>
</evidence>
<evidence type="ECO:0000256" key="2">
    <source>
        <dbReference type="ARBA" id="ARBA00022723"/>
    </source>
</evidence>
<dbReference type="SMART" id="SM00249">
    <property type="entry name" value="PHD"/>
    <property type="match status" value="3"/>
</dbReference>
<sequence length="1223" mass="133030">MDTPETDTATPPPPRNNDATADKDKDDKDKEKDGAKEEPIKVPKKRGRPPLSGNAAAAAAKKKVPKMLADDDDDEGAGSDEDHDLNDEEGNKKISKDGELLGGRVFKVRTFRLARHPTRFYVLTLDIARALGFRDSYLLHMKNPQIKRIYATDDDKQVLESIDLLASNFRSRPLGIMAIRTAYKYFGYQLLVRGKPVRDDYVCQGKVEPENWVYPEDEDERMSGGSDVEDRGIGDERYRKGGSSVKRPVESIGYYEPIYRAPPSLLSGLASVPSVTPSVPPSTAVDGTATDSTVPTSTANGTTQQPAQPNQQDPRSIHSIIRSAASAAEFNSRLRAQRRRGRYLDIHTNVEQVPQLSQPTHVLVEKQLGSKEKGMVLEVSFGDIRAKPASSEVEDWMAVGSKEMDQEGVTFGEGYPVALMLGQYQAGYSVHRTRFEQSVAPIKSNESFFVDYTGKPLLAADGPVAVGAVPVGAGPGGIPAAAQQPLQPQAQQPQRPAAPTPGFQPPQARPMPVRPAPPGAPAAAGTPAAGVTGSNEHFNQPGFVPAGMTQEQWAILKPKLTYSQLKELREQAPVVSMGPSGKYSVRFTCGYLTRSGNYCQKPVMEAGVICLFHQKMRAQELAAAQGLPPPENQSMQQYAISPAQLMPMMPMPALHVQSFLPLPLPKSAAHRNPKQVVVHLPAAEAATTEEEFDDAPAPVLLRCAECGLGHHLGCAEVTAPVMVAKCLAPGSKWKCGNCKMCEVCNKAGEDETLMVLCDACDKGYHTYCMVPKMDKAPSGSWHCPSCRVCLSCGTTDVNMDWRHVSVPPTHEDAAVTGKIEIYACTYCVSCHKRFEGEQFCPLCFHVYNEEMEDIAMACCDVCDRWIHVGCDPDLTESRYKKLDSMNAKYTCVLCSDAGKLQVLMARTDKANRMTQKPSKLMMYHGKYLVVPPLAKRAPEKSLEGEIITYQSKQNKMQVLRIIAIAVIASISTAIPVNNQHLTARDIGPYQDCTSGDMCADGPFLEAYACCEVPGGNGRTACIRATDCPQNEASRMQSTWQKIGWLRLAITDWKTCQPNGVDTCTNPNFVCCIAPEDASSGKYTCRSKISVLKDATLVSTITTCAVLLKLILGLGKATCRPKDQCGNTNGGNSNNGNNNGGSGKLIPMWENCGLTDTCANGFVCCAAKADLVGGKTLVVHQMIVETLLGLPMHKDDWMCGTDRKTCTMHSIQEQYVDLGTKEGM</sequence>
<dbReference type="PROSITE" id="PS50089">
    <property type="entry name" value="ZF_RING_2"/>
    <property type="match status" value="1"/>
</dbReference>
<keyword evidence="14" id="KW-1185">Reference proteome</keyword>
<dbReference type="GO" id="GO:0008270">
    <property type="term" value="F:zinc ion binding"/>
    <property type="evidence" value="ECO:0007669"/>
    <property type="project" value="UniProtKB-KW"/>
</dbReference>
<dbReference type="PANTHER" id="PTHR45888:SF4">
    <property type="entry name" value="PHD FINGER PROTEIN 10"/>
    <property type="match status" value="1"/>
</dbReference>
<proteinExistence type="predicted"/>
<feature type="compositionally biased region" description="Basic and acidic residues" evidence="10">
    <location>
        <begin position="20"/>
        <end position="41"/>
    </location>
</feature>
<dbReference type="SUPFAM" id="SSF57903">
    <property type="entry name" value="FYVE/PHD zinc finger"/>
    <property type="match status" value="2"/>
</dbReference>
<dbReference type="InterPro" id="IPR011011">
    <property type="entry name" value="Znf_FYVE_PHD"/>
</dbReference>
<keyword evidence="6" id="KW-0805">Transcription regulation</keyword>